<dbReference type="EMBL" id="OKRB01000046">
    <property type="protein sequence ID" value="SPE18215.1"/>
    <property type="molecule type" value="Genomic_DNA"/>
</dbReference>
<feature type="region of interest" description="Aspartate" evidence="7">
    <location>
        <begin position="206"/>
        <end position="209"/>
    </location>
</feature>
<feature type="binding site" evidence="7">
    <location>
        <position position="237"/>
    </location>
    <ligand>
        <name>ATP</name>
        <dbReference type="ChEBI" id="CHEBI:30616"/>
    </ligand>
</feature>
<feature type="binding site" evidence="7">
    <location>
        <position position="528"/>
    </location>
    <ligand>
        <name>L-aspartate</name>
        <dbReference type="ChEBI" id="CHEBI:29991"/>
    </ligand>
</feature>
<evidence type="ECO:0000256" key="2">
    <source>
        <dbReference type="ARBA" id="ARBA00022598"/>
    </source>
</evidence>
<comment type="function">
    <text evidence="7">Aspartyl-tRNA synthetase with relaxed tRNA specificity since it is able to aspartylate not only its cognate tRNA(Asp) but also tRNA(Asn). Reaction proceeds in two steps: L-aspartate is first activated by ATP to form Asp-AMP and then transferred to the acceptor end of tRNA(Asp/Asn).</text>
</comment>
<dbReference type="Gene3D" id="2.40.50.140">
    <property type="entry name" value="Nucleic acid-binding proteins"/>
    <property type="match status" value="1"/>
</dbReference>
<evidence type="ECO:0000256" key="6">
    <source>
        <dbReference type="ARBA" id="ARBA00023146"/>
    </source>
</evidence>
<dbReference type="GO" id="GO:0004815">
    <property type="term" value="F:aspartate-tRNA ligase activity"/>
    <property type="evidence" value="ECO:0007669"/>
    <property type="project" value="UniProtKB-UniRule"/>
</dbReference>
<dbReference type="NCBIfam" id="NF001750">
    <property type="entry name" value="PRK00476.1"/>
    <property type="match status" value="1"/>
</dbReference>
<sequence>MLDFLGNLERTHMCGTLRAGHAGQQVVLMGWVNRRRDHGNLIFLDLRDRSGIAQIVLDKELTPEGHAKGEQVRPEYVVAAVGKVRLRDKDAINPKMETGEIEIKATELRVLNDTRLAPFSPSEEAIQNEEIRLKYRYIDLRRPEMQHNFRLRHEITLAIRESLSKQGFLEIETPILTKSTPEGARDFLVPSRVHPGEFYALPQSPQIFKQILMISGFDRYFQIARCFRDEDLRADRQLEFTQVDLEMSFPRREHVFGVVEQFMKAAFAAAGVDLPVPFPSISYDESMRQYGTDKPDLRLPGLTDVRSAFTNEALATLQIDSALPVVALRIPGVGELSRKEREENHPLFDQKKGAKFIDDFKRLAKSFPDAAAKVRELAGAAESDFVIVVAGDPAHHIKASDTKFSGRLSEREINVYAAAGNFRAELAKKYADRHGAFRITDEVVEKARARSANDDLIDGGKAFHPMWLTDFPMFEYELSSGKWVPAHHPFTAPYEADMANLVSDPASVRADCYDLAMNGLELGSGSIRIHSKDVQQVIFRALGISDEEARKRFGFFLDALEYGTPPHGGIALGLDRIVMLLAGAANLREVITFPKTAKAIDLMADAPTTIPEQQLKELHIRVAR</sequence>
<dbReference type="Pfam" id="PF01336">
    <property type="entry name" value="tRNA_anti-codon"/>
    <property type="match status" value="1"/>
</dbReference>
<dbReference type="Proteomes" id="UP000239735">
    <property type="component" value="Unassembled WGS sequence"/>
</dbReference>
<keyword evidence="6 7" id="KW-0030">Aminoacyl-tRNA synthetase</keyword>
<keyword evidence="2 7" id="KW-0436">Ligase</keyword>
<keyword evidence="5 7" id="KW-0648">Protein biosynthesis</keyword>
<evidence type="ECO:0000256" key="4">
    <source>
        <dbReference type="ARBA" id="ARBA00022840"/>
    </source>
</evidence>
<comment type="caution">
    <text evidence="7">Lacks conserved residue(s) required for the propagation of feature annotation.</text>
</comment>
<dbReference type="GO" id="GO:0005737">
    <property type="term" value="C:cytoplasm"/>
    <property type="evidence" value="ECO:0007669"/>
    <property type="project" value="UniProtKB-SubCell"/>
</dbReference>
<comment type="catalytic activity">
    <reaction evidence="7">
        <text>tRNA(Asx) + L-aspartate + ATP = L-aspartyl-tRNA(Asx) + AMP + diphosphate</text>
        <dbReference type="Rhea" id="RHEA:18349"/>
        <dbReference type="Rhea" id="RHEA-COMP:9710"/>
        <dbReference type="Rhea" id="RHEA-COMP:9711"/>
        <dbReference type="ChEBI" id="CHEBI:29991"/>
        <dbReference type="ChEBI" id="CHEBI:30616"/>
        <dbReference type="ChEBI" id="CHEBI:33019"/>
        <dbReference type="ChEBI" id="CHEBI:78442"/>
        <dbReference type="ChEBI" id="CHEBI:78516"/>
        <dbReference type="ChEBI" id="CHEBI:456215"/>
        <dbReference type="EC" id="6.1.1.23"/>
    </reaction>
</comment>
<dbReference type="InterPro" id="IPR004365">
    <property type="entry name" value="NA-bd_OB_tRNA"/>
</dbReference>
<dbReference type="PANTHER" id="PTHR22594:SF5">
    <property type="entry name" value="ASPARTATE--TRNA LIGASE, MITOCHONDRIAL"/>
    <property type="match status" value="1"/>
</dbReference>
<dbReference type="InterPro" id="IPR045864">
    <property type="entry name" value="aa-tRNA-synth_II/BPL/LPL"/>
</dbReference>
<organism evidence="9 10">
    <name type="scientific">Candidatus Sulfuritelmatomonas gaucii</name>
    <dbReference type="NCBI Taxonomy" id="2043161"/>
    <lineage>
        <taxon>Bacteria</taxon>
        <taxon>Pseudomonadati</taxon>
        <taxon>Acidobacteriota</taxon>
        <taxon>Terriglobia</taxon>
        <taxon>Terriglobales</taxon>
        <taxon>Acidobacteriaceae</taxon>
        <taxon>Candidatus Sulfuritelmatomonas</taxon>
    </lineage>
</organism>
<keyword evidence="3 7" id="KW-0547">Nucleotide-binding</keyword>
<dbReference type="InterPro" id="IPR012340">
    <property type="entry name" value="NA-bd_OB-fold"/>
</dbReference>
<evidence type="ECO:0000256" key="5">
    <source>
        <dbReference type="ARBA" id="ARBA00022917"/>
    </source>
</evidence>
<evidence type="ECO:0000256" key="3">
    <source>
        <dbReference type="ARBA" id="ARBA00022741"/>
    </source>
</evidence>
<evidence type="ECO:0000256" key="7">
    <source>
        <dbReference type="HAMAP-Rule" id="MF_00044"/>
    </source>
</evidence>
<dbReference type="PRINTS" id="PR01042">
    <property type="entry name" value="TRNASYNTHASP"/>
</dbReference>
<protein>
    <recommendedName>
        <fullName evidence="7">Aspartate--tRNA(Asp/Asn) ligase</fullName>
        <ecNumber evidence="7">6.1.1.23</ecNumber>
    </recommendedName>
    <alternativeName>
        <fullName evidence="7">Aspartyl-tRNA synthetase</fullName>
        <shortName evidence="7">AspRS</shortName>
    </alternativeName>
    <alternativeName>
        <fullName evidence="7">Non-discriminating aspartyl-tRNA synthetase</fullName>
        <shortName evidence="7">ND-AspRS</shortName>
    </alternativeName>
</protein>
<comment type="similarity">
    <text evidence="1 7">Belongs to the class-II aminoacyl-tRNA synthetase family. Type 1 subfamily.</text>
</comment>
<feature type="binding site" evidence="7">
    <location>
        <begin position="228"/>
        <end position="230"/>
    </location>
    <ligand>
        <name>ATP</name>
        <dbReference type="ChEBI" id="CHEBI:30616"/>
    </ligand>
</feature>
<dbReference type="InterPro" id="IPR004524">
    <property type="entry name" value="Asp-tRNA-ligase_1"/>
</dbReference>
<dbReference type="Pfam" id="PF00152">
    <property type="entry name" value="tRNA-synt_2"/>
    <property type="match status" value="1"/>
</dbReference>
<comment type="subcellular location">
    <subcellularLocation>
        <location evidence="7">Cytoplasm</location>
    </subcellularLocation>
</comment>
<evidence type="ECO:0000313" key="9">
    <source>
        <dbReference type="EMBL" id="SPE18215.1"/>
    </source>
</evidence>
<keyword evidence="4 7" id="KW-0067">ATP-binding</keyword>
<evidence type="ECO:0000256" key="1">
    <source>
        <dbReference type="ARBA" id="ARBA00006303"/>
    </source>
</evidence>
<dbReference type="GO" id="GO:0006422">
    <property type="term" value="P:aspartyl-tRNA aminoacylation"/>
    <property type="evidence" value="ECO:0007669"/>
    <property type="project" value="UniProtKB-UniRule"/>
</dbReference>
<feature type="domain" description="Aminoacyl-transfer RNA synthetases class-II family profile" evidence="8">
    <location>
        <begin position="149"/>
        <end position="611"/>
    </location>
</feature>
<dbReference type="Gene3D" id="3.30.930.10">
    <property type="entry name" value="Bira Bifunctional Protein, Domain 2"/>
    <property type="match status" value="1"/>
</dbReference>
<reference evidence="10" key="1">
    <citation type="submission" date="2018-02" db="EMBL/GenBank/DDBJ databases">
        <authorList>
            <person name="Hausmann B."/>
        </authorList>
    </citation>
    <scope>NUCLEOTIDE SEQUENCE [LARGE SCALE GENOMIC DNA]</scope>
    <source>
        <strain evidence="10">Peat soil MAG SbA5</strain>
    </source>
</reference>
<dbReference type="InterPro" id="IPR002312">
    <property type="entry name" value="Asp/Asn-tRNA-synth_IIb"/>
</dbReference>
<dbReference type="InterPro" id="IPR004115">
    <property type="entry name" value="GAD-like_sf"/>
</dbReference>
<accession>A0A2N9L5J0</accession>
<dbReference type="PROSITE" id="PS50862">
    <property type="entry name" value="AA_TRNA_LIGASE_II"/>
    <property type="match status" value="1"/>
</dbReference>
<dbReference type="PANTHER" id="PTHR22594">
    <property type="entry name" value="ASPARTYL/LYSYL-TRNA SYNTHETASE"/>
    <property type="match status" value="1"/>
</dbReference>
<dbReference type="GO" id="GO:0005524">
    <property type="term" value="F:ATP binding"/>
    <property type="evidence" value="ECO:0007669"/>
    <property type="project" value="UniProtKB-UniRule"/>
</dbReference>
<dbReference type="InterPro" id="IPR006195">
    <property type="entry name" value="aa-tRNA-synth_II"/>
</dbReference>
<name>A0A2N9L5J0_9BACT</name>
<feature type="binding site" evidence="7">
    <location>
        <position position="521"/>
    </location>
    <ligand>
        <name>ATP</name>
        <dbReference type="ChEBI" id="CHEBI:30616"/>
    </ligand>
</feature>
<feature type="site" description="Important for tRNA non-discrimination" evidence="7">
    <location>
        <position position="38"/>
    </location>
</feature>
<dbReference type="InterPro" id="IPR004364">
    <property type="entry name" value="Aa-tRNA-synt_II"/>
</dbReference>
<evidence type="ECO:0000259" key="8">
    <source>
        <dbReference type="PROSITE" id="PS50862"/>
    </source>
</evidence>
<dbReference type="CDD" id="cd04317">
    <property type="entry name" value="EcAspRS_like_N"/>
    <property type="match status" value="1"/>
</dbReference>
<feature type="binding site" evidence="7">
    <location>
        <position position="228"/>
    </location>
    <ligand>
        <name>L-aspartate</name>
        <dbReference type="ChEBI" id="CHEBI:29991"/>
    </ligand>
</feature>
<dbReference type="EC" id="6.1.1.23" evidence="7"/>
<dbReference type="Gene3D" id="3.30.1360.30">
    <property type="entry name" value="GAD-like domain"/>
    <property type="match status" value="1"/>
</dbReference>
<dbReference type="AlphaFoldDB" id="A0A2N9L5J0"/>
<dbReference type="GO" id="GO:0003676">
    <property type="term" value="F:nucleic acid binding"/>
    <property type="evidence" value="ECO:0007669"/>
    <property type="project" value="InterPro"/>
</dbReference>
<dbReference type="CDD" id="cd00777">
    <property type="entry name" value="AspRS_core"/>
    <property type="match status" value="1"/>
</dbReference>
<feature type="binding site" evidence="7">
    <location>
        <position position="182"/>
    </location>
    <ligand>
        <name>L-aspartate</name>
        <dbReference type="ChEBI" id="CHEBI:29991"/>
    </ligand>
</feature>
<feature type="binding site" evidence="7">
    <location>
        <position position="487"/>
    </location>
    <ligand>
        <name>L-aspartate</name>
        <dbReference type="ChEBI" id="CHEBI:29991"/>
    </ligand>
</feature>
<evidence type="ECO:0000313" key="10">
    <source>
        <dbReference type="Proteomes" id="UP000239735"/>
    </source>
</evidence>
<feature type="binding site" evidence="7">
    <location>
        <begin position="573"/>
        <end position="576"/>
    </location>
    <ligand>
        <name>ATP</name>
        <dbReference type="ChEBI" id="CHEBI:30616"/>
    </ligand>
</feature>
<dbReference type="SUPFAM" id="SSF50249">
    <property type="entry name" value="Nucleic acid-binding proteins"/>
    <property type="match status" value="1"/>
</dbReference>
<dbReference type="GO" id="GO:0050560">
    <property type="term" value="F:aspartate-tRNA(Asn) ligase activity"/>
    <property type="evidence" value="ECO:0007669"/>
    <property type="project" value="UniProtKB-EC"/>
</dbReference>
<dbReference type="InterPro" id="IPR047090">
    <property type="entry name" value="AspRS_core"/>
</dbReference>
<dbReference type="InterPro" id="IPR047089">
    <property type="entry name" value="Asp-tRNA-ligase_1_N"/>
</dbReference>
<dbReference type="SUPFAM" id="SSF55681">
    <property type="entry name" value="Class II aaRS and biotin synthetases"/>
    <property type="match status" value="1"/>
</dbReference>
<dbReference type="HAMAP" id="MF_00044">
    <property type="entry name" value="Asp_tRNA_synth_type1"/>
    <property type="match status" value="1"/>
</dbReference>
<gene>
    <name evidence="7 9" type="primary">aspS</name>
    <name evidence="9" type="ORF">SBA5_140082</name>
</gene>
<dbReference type="NCBIfam" id="TIGR00459">
    <property type="entry name" value="aspS_bact"/>
    <property type="match status" value="1"/>
</dbReference>
<comment type="subunit">
    <text evidence="7">Homodimer.</text>
</comment>
<proteinExistence type="inferred from homology"/>
<keyword evidence="7" id="KW-0963">Cytoplasm</keyword>